<dbReference type="STRING" id="1121365.GCA_000375365_01155"/>
<sequence>MCPVRGARRTYCGQRRRARHRKIRHTVPLPASAPFRLRVAAPRRDPPVKFLSLNAHSWCEADQPAKIMDTARLIVSEAVDVVALQEANQLQGGVPWRSEYFCGPSALAVGADNYAQALAAACAHLGEPYHCYWAEAHQGFGKYDEGVGVLVRRRVQPRPSARARAVVLADYAYEDVRRRVALAVPVEGWGWVLSGHFSWWASEGQQLFAREWQAVEEFAKEHAGERICVLGDFNNPTTVEGEGYSLVRGLGWLDARDGAREVAGHDTIPGRIVGWEQAQGGARIDYALVNHPVPVRSYRVVLDGVGSPVVSDHYGVLVEIEAQEKGTEEQ</sequence>
<dbReference type="AlphaFoldDB" id="A0A2N0X7Z0"/>
<evidence type="ECO:0000313" key="3">
    <source>
        <dbReference type="Proteomes" id="UP000233249"/>
    </source>
</evidence>
<name>A0A2N0X7Z0_9CORY</name>
<protein>
    <recommendedName>
        <fullName evidence="1">Endonuclease/exonuclease/phosphatase domain-containing protein</fullName>
    </recommendedName>
</protein>
<dbReference type="Gene3D" id="3.60.10.10">
    <property type="entry name" value="Endonuclease/exonuclease/phosphatase"/>
    <property type="match status" value="1"/>
</dbReference>
<evidence type="ECO:0000259" key="1">
    <source>
        <dbReference type="Pfam" id="PF03372"/>
    </source>
</evidence>
<dbReference type="GO" id="GO:0003824">
    <property type="term" value="F:catalytic activity"/>
    <property type="evidence" value="ECO:0007669"/>
    <property type="project" value="InterPro"/>
</dbReference>
<dbReference type="Pfam" id="PF03372">
    <property type="entry name" value="Exo_endo_phos"/>
    <property type="match status" value="1"/>
</dbReference>
<feature type="domain" description="Endonuclease/exonuclease/phosphatase" evidence="1">
    <location>
        <begin position="71"/>
        <end position="313"/>
    </location>
</feature>
<comment type="caution">
    <text evidence="2">The sequence shown here is derived from an EMBL/GenBank/DDBJ whole genome shotgun (WGS) entry which is preliminary data.</text>
</comment>
<evidence type="ECO:0000313" key="2">
    <source>
        <dbReference type="EMBL" id="PKF68821.1"/>
    </source>
</evidence>
<accession>A0A2N0X7Z0</accession>
<gene>
    <name evidence="2" type="ORF">CXB45_04885</name>
</gene>
<dbReference type="Proteomes" id="UP000233249">
    <property type="component" value="Unassembled WGS sequence"/>
</dbReference>
<dbReference type="InterPro" id="IPR005135">
    <property type="entry name" value="Endo/exonuclease/phosphatase"/>
</dbReference>
<organism evidence="2 3">
    <name type="scientific">Corynebacterium mastitidis</name>
    <dbReference type="NCBI Taxonomy" id="161890"/>
    <lineage>
        <taxon>Bacteria</taxon>
        <taxon>Bacillati</taxon>
        <taxon>Actinomycetota</taxon>
        <taxon>Actinomycetes</taxon>
        <taxon>Mycobacteriales</taxon>
        <taxon>Corynebacteriaceae</taxon>
        <taxon>Corynebacterium</taxon>
    </lineage>
</organism>
<proteinExistence type="predicted"/>
<dbReference type="SUPFAM" id="SSF56219">
    <property type="entry name" value="DNase I-like"/>
    <property type="match status" value="1"/>
</dbReference>
<reference evidence="2 3" key="1">
    <citation type="submission" date="2017-12" db="EMBL/GenBank/DDBJ databases">
        <title>Corynebacterium mastitidis 16-1433 Genome.</title>
        <authorList>
            <person name="Gulvik C.A."/>
        </authorList>
    </citation>
    <scope>NUCLEOTIDE SEQUENCE [LARGE SCALE GENOMIC DNA]</scope>
    <source>
        <strain evidence="2 3">16-1433</strain>
    </source>
</reference>
<dbReference type="InterPro" id="IPR036691">
    <property type="entry name" value="Endo/exonu/phosph_ase_sf"/>
</dbReference>
<dbReference type="EMBL" id="PJAF01000011">
    <property type="protein sequence ID" value="PKF68821.1"/>
    <property type="molecule type" value="Genomic_DNA"/>
</dbReference>